<reference evidence="2" key="1">
    <citation type="submission" date="2022-11" db="UniProtKB">
        <authorList>
            <consortium name="WormBaseParasite"/>
        </authorList>
    </citation>
    <scope>IDENTIFICATION</scope>
</reference>
<evidence type="ECO:0000313" key="1">
    <source>
        <dbReference type="Proteomes" id="UP000887581"/>
    </source>
</evidence>
<keyword evidence="1" id="KW-1185">Reference proteome</keyword>
<organism evidence="1 2">
    <name type="scientific">Setaria digitata</name>
    <dbReference type="NCBI Taxonomy" id="48799"/>
    <lineage>
        <taxon>Eukaryota</taxon>
        <taxon>Metazoa</taxon>
        <taxon>Ecdysozoa</taxon>
        <taxon>Nematoda</taxon>
        <taxon>Chromadorea</taxon>
        <taxon>Rhabditida</taxon>
        <taxon>Spirurina</taxon>
        <taxon>Spiruromorpha</taxon>
        <taxon>Filarioidea</taxon>
        <taxon>Setariidae</taxon>
        <taxon>Setaria</taxon>
    </lineage>
</organism>
<accession>A0A915PE71</accession>
<dbReference type="AlphaFoldDB" id="A0A915PE71"/>
<protein>
    <submittedName>
        <fullName evidence="2">Uncharacterized protein</fullName>
    </submittedName>
</protein>
<dbReference type="Proteomes" id="UP000887581">
    <property type="component" value="Unplaced"/>
</dbReference>
<sequence length="110" mass="13138">MLILCLEGDNETLFSFYGRILKFLREISARGAELITTRDMIIRKWEPIFISKKYAKLSGRLITLEIAWNREQIEECIRTISDKMEIVDDRDFEQHRANLYRFAQMQNDTC</sequence>
<evidence type="ECO:0000313" key="2">
    <source>
        <dbReference type="WBParaSite" id="sdigi.contig124.g4830.t1"/>
    </source>
</evidence>
<proteinExistence type="predicted"/>
<name>A0A915PE71_9BILA</name>
<dbReference type="WBParaSite" id="sdigi.contig124.g4830.t1">
    <property type="protein sequence ID" value="sdigi.contig124.g4830.t1"/>
    <property type="gene ID" value="sdigi.contig124.g4830"/>
</dbReference>